<dbReference type="STRING" id="33881.NS184_08875"/>
<dbReference type="Proteomes" id="UP000078252">
    <property type="component" value="Unassembled WGS sequence"/>
</dbReference>
<evidence type="ECO:0000313" key="1">
    <source>
        <dbReference type="EMBL" id="KTR06584.1"/>
    </source>
</evidence>
<evidence type="ECO:0000313" key="2">
    <source>
        <dbReference type="Proteomes" id="UP000078252"/>
    </source>
</evidence>
<reference evidence="1 2" key="1">
    <citation type="journal article" date="2016" name="Front. Microbiol.">
        <title>Genomic Resource of Rice Seed Associated Bacteria.</title>
        <authorList>
            <person name="Midha S."/>
            <person name="Bansal K."/>
            <person name="Sharma S."/>
            <person name="Kumar N."/>
            <person name="Patil P.P."/>
            <person name="Chaudhry V."/>
            <person name="Patil P.B."/>
        </authorList>
    </citation>
    <scope>NUCLEOTIDE SEQUENCE [LARGE SCALE GENOMIC DNA]</scope>
    <source>
        <strain evidence="1 2">NS184</strain>
    </source>
</reference>
<comment type="caution">
    <text evidence="1">The sequence shown here is derived from an EMBL/GenBank/DDBJ whole genome shotgun (WGS) entry which is preliminary data.</text>
</comment>
<dbReference type="AlphaFoldDB" id="A0A175RUE6"/>
<accession>A0A175RUE6</accession>
<name>A0A175RUE6_9MICO</name>
<dbReference type="PATRIC" id="fig|33881.3.peg.2104"/>
<organism evidence="1 2">
    <name type="scientific">Curtobacterium luteum</name>
    <dbReference type="NCBI Taxonomy" id="33881"/>
    <lineage>
        <taxon>Bacteria</taxon>
        <taxon>Bacillati</taxon>
        <taxon>Actinomycetota</taxon>
        <taxon>Actinomycetes</taxon>
        <taxon>Micrococcales</taxon>
        <taxon>Microbacteriaceae</taxon>
        <taxon>Curtobacterium</taxon>
    </lineage>
</organism>
<proteinExistence type="predicted"/>
<protein>
    <submittedName>
        <fullName evidence="1">Uncharacterized protein</fullName>
    </submittedName>
</protein>
<sequence length="102" mass="11299">MSVPIWCRSTDQRLEDLTWSSWGGSRALATGVFTDNPCDCAGGTVTTYPVAVRFDDPTPVGTVQRYGRLSITFASDRPAWAVRPTMHFLWGDLGFLSDQTRP</sequence>
<dbReference type="EMBL" id="LDQC01000047">
    <property type="protein sequence ID" value="KTR06584.1"/>
    <property type="molecule type" value="Genomic_DNA"/>
</dbReference>
<gene>
    <name evidence="1" type="ORF">NS184_08875</name>
</gene>